<feature type="transmembrane region" description="Helical" evidence="1">
    <location>
        <begin position="36"/>
        <end position="55"/>
    </location>
</feature>
<keyword evidence="1" id="KW-0472">Membrane</keyword>
<dbReference type="Proteomes" id="UP000326268">
    <property type="component" value="Unassembled WGS sequence"/>
</dbReference>
<organism evidence="2 3">
    <name type="scientific">Aspergillus caelatus</name>
    <dbReference type="NCBI Taxonomy" id="61420"/>
    <lineage>
        <taxon>Eukaryota</taxon>
        <taxon>Fungi</taxon>
        <taxon>Dikarya</taxon>
        <taxon>Ascomycota</taxon>
        <taxon>Pezizomycotina</taxon>
        <taxon>Eurotiomycetes</taxon>
        <taxon>Eurotiomycetidae</taxon>
        <taxon>Eurotiales</taxon>
        <taxon>Aspergillaceae</taxon>
        <taxon>Aspergillus</taxon>
        <taxon>Aspergillus subgen. Circumdati</taxon>
    </lineage>
</organism>
<reference evidence="2 3" key="1">
    <citation type="submission" date="2019-04" db="EMBL/GenBank/DDBJ databases">
        <title>Friends and foes A comparative genomics studyof 23 Aspergillus species from section Flavi.</title>
        <authorList>
            <consortium name="DOE Joint Genome Institute"/>
            <person name="Kjaerbolling I."/>
            <person name="Vesth T."/>
            <person name="Frisvad J.C."/>
            <person name="Nybo J.L."/>
            <person name="Theobald S."/>
            <person name="Kildgaard S."/>
            <person name="Isbrandt T."/>
            <person name="Kuo A."/>
            <person name="Sato A."/>
            <person name="Lyhne E.K."/>
            <person name="Kogle M.E."/>
            <person name="Wiebenga A."/>
            <person name="Kun R.S."/>
            <person name="Lubbers R.J."/>
            <person name="Makela M.R."/>
            <person name="Barry K."/>
            <person name="Chovatia M."/>
            <person name="Clum A."/>
            <person name="Daum C."/>
            <person name="Haridas S."/>
            <person name="He G."/>
            <person name="LaButti K."/>
            <person name="Lipzen A."/>
            <person name="Mondo S."/>
            <person name="Riley R."/>
            <person name="Salamov A."/>
            <person name="Simmons B.A."/>
            <person name="Magnuson J.K."/>
            <person name="Henrissat B."/>
            <person name="Mortensen U.H."/>
            <person name="Larsen T.O."/>
            <person name="Devries R.P."/>
            <person name="Grigoriev I.V."/>
            <person name="Machida M."/>
            <person name="Baker S.E."/>
            <person name="Andersen M.R."/>
        </authorList>
    </citation>
    <scope>NUCLEOTIDE SEQUENCE [LARGE SCALE GENOMIC DNA]</scope>
    <source>
        <strain evidence="2 3">CBS 763.97</strain>
    </source>
</reference>
<name>A0A5N7AM08_9EURO</name>
<dbReference type="GeneID" id="43649421"/>
<proteinExistence type="predicted"/>
<keyword evidence="1" id="KW-1133">Transmembrane helix</keyword>
<dbReference type="RefSeq" id="XP_031933110.1">
    <property type="nucleotide sequence ID" value="XM_032064975.1"/>
</dbReference>
<feature type="non-terminal residue" evidence="2">
    <location>
        <position position="56"/>
    </location>
</feature>
<gene>
    <name evidence="2" type="ORF">BDV27DRAFT_119915</name>
</gene>
<keyword evidence="3" id="KW-1185">Reference proteome</keyword>
<protein>
    <submittedName>
        <fullName evidence="2">Uncharacterized protein</fullName>
    </submittedName>
</protein>
<dbReference type="OrthoDB" id="10468252at2759"/>
<evidence type="ECO:0000256" key="1">
    <source>
        <dbReference type="SAM" id="Phobius"/>
    </source>
</evidence>
<dbReference type="AlphaFoldDB" id="A0A5N7AM08"/>
<keyword evidence="1" id="KW-0812">Transmembrane</keyword>
<accession>A0A5N7AM08</accession>
<evidence type="ECO:0000313" key="2">
    <source>
        <dbReference type="EMBL" id="KAE8370029.1"/>
    </source>
</evidence>
<dbReference type="EMBL" id="ML737568">
    <property type="protein sequence ID" value="KAE8370029.1"/>
    <property type="molecule type" value="Genomic_DNA"/>
</dbReference>
<sequence length="56" mass="6842">MYNVRIVDTYYHRPKTYDERSEYPSFHTKARHDRPVRLMAFAILMTLVILLRVMII</sequence>
<evidence type="ECO:0000313" key="3">
    <source>
        <dbReference type="Proteomes" id="UP000326268"/>
    </source>
</evidence>